<comment type="caution">
    <text evidence="2">The sequence shown here is derived from an EMBL/GenBank/DDBJ whole genome shotgun (WGS) entry which is preliminary data.</text>
</comment>
<dbReference type="GeneID" id="81367014"/>
<reference evidence="2" key="1">
    <citation type="submission" date="2022-12" db="EMBL/GenBank/DDBJ databases">
        <authorList>
            <person name="Petersen C."/>
        </authorList>
    </citation>
    <scope>NUCLEOTIDE SEQUENCE</scope>
    <source>
        <strain evidence="2">IBT 29677</strain>
    </source>
</reference>
<keyword evidence="3" id="KW-1185">Reference proteome</keyword>
<evidence type="ECO:0000313" key="2">
    <source>
        <dbReference type="EMBL" id="KAJ5403526.1"/>
    </source>
</evidence>
<reference evidence="2" key="2">
    <citation type="journal article" date="2023" name="IMA Fungus">
        <title>Comparative genomic study of the Penicillium genus elucidates a diverse pangenome and 15 lateral gene transfer events.</title>
        <authorList>
            <person name="Petersen C."/>
            <person name="Sorensen T."/>
            <person name="Nielsen M.R."/>
            <person name="Sondergaard T.E."/>
            <person name="Sorensen J.L."/>
            <person name="Fitzpatrick D.A."/>
            <person name="Frisvad J.C."/>
            <person name="Nielsen K.L."/>
        </authorList>
    </citation>
    <scope>NUCLEOTIDE SEQUENCE</scope>
    <source>
        <strain evidence="2">IBT 29677</strain>
    </source>
</reference>
<evidence type="ECO:0000256" key="1">
    <source>
        <dbReference type="SAM" id="MobiDB-lite"/>
    </source>
</evidence>
<dbReference type="EMBL" id="JAPZBU010000005">
    <property type="protein sequence ID" value="KAJ5403526.1"/>
    <property type="molecule type" value="Genomic_DNA"/>
</dbReference>
<sequence length="60" mass="6815">MAAASCVRRACDPCHNLKEKCRRPDADTPYDETRSKDGPEATLSTKITLHTTKFDKFSIW</sequence>
<evidence type="ECO:0000313" key="3">
    <source>
        <dbReference type="Proteomes" id="UP001147747"/>
    </source>
</evidence>
<organism evidence="2 3">
    <name type="scientific">Penicillium cosmopolitanum</name>
    <dbReference type="NCBI Taxonomy" id="1131564"/>
    <lineage>
        <taxon>Eukaryota</taxon>
        <taxon>Fungi</taxon>
        <taxon>Dikarya</taxon>
        <taxon>Ascomycota</taxon>
        <taxon>Pezizomycotina</taxon>
        <taxon>Eurotiomycetes</taxon>
        <taxon>Eurotiomycetidae</taxon>
        <taxon>Eurotiales</taxon>
        <taxon>Aspergillaceae</taxon>
        <taxon>Penicillium</taxon>
    </lineage>
</organism>
<gene>
    <name evidence="2" type="ORF">N7509_003397</name>
</gene>
<name>A0A9X0BBB2_9EURO</name>
<dbReference type="Proteomes" id="UP001147747">
    <property type="component" value="Unassembled WGS sequence"/>
</dbReference>
<dbReference type="AlphaFoldDB" id="A0A9X0BBB2"/>
<accession>A0A9X0BBB2</accession>
<feature type="region of interest" description="Disordered" evidence="1">
    <location>
        <begin position="23"/>
        <end position="42"/>
    </location>
</feature>
<proteinExistence type="predicted"/>
<dbReference type="RefSeq" id="XP_056490768.1">
    <property type="nucleotide sequence ID" value="XM_056628034.1"/>
</dbReference>
<feature type="compositionally biased region" description="Basic and acidic residues" evidence="1">
    <location>
        <begin position="23"/>
        <end position="39"/>
    </location>
</feature>
<protein>
    <submittedName>
        <fullName evidence="2">Uncharacterized protein</fullName>
    </submittedName>
</protein>